<evidence type="ECO:0000313" key="10">
    <source>
        <dbReference type="EnsemblMetazoa" id="PPAI002234-PA"/>
    </source>
</evidence>
<comment type="subcellular location">
    <subcellularLocation>
        <location evidence="1">Membrane</location>
        <topology evidence="1">Multi-pass membrane protein</topology>
    </subcellularLocation>
</comment>
<dbReference type="InterPro" id="IPR017452">
    <property type="entry name" value="GPCR_Rhodpsn_7TM"/>
</dbReference>
<proteinExistence type="inferred from homology"/>
<feature type="domain" description="G-protein coupled receptors family 1 profile" evidence="9">
    <location>
        <begin position="1"/>
        <end position="117"/>
    </location>
</feature>
<keyword evidence="7" id="KW-0675">Receptor</keyword>
<evidence type="ECO:0000256" key="4">
    <source>
        <dbReference type="ARBA" id="ARBA00022989"/>
    </source>
</evidence>
<keyword evidence="3" id="KW-0812">Transmembrane</keyword>
<dbReference type="Pfam" id="PF00001">
    <property type="entry name" value="7tm_1"/>
    <property type="match status" value="1"/>
</dbReference>
<protein>
    <recommendedName>
        <fullName evidence="9">G-protein coupled receptors family 1 profile domain-containing protein</fullName>
    </recommendedName>
</protein>
<evidence type="ECO:0000256" key="7">
    <source>
        <dbReference type="ARBA" id="ARBA00023170"/>
    </source>
</evidence>
<evidence type="ECO:0000256" key="6">
    <source>
        <dbReference type="ARBA" id="ARBA00023136"/>
    </source>
</evidence>
<keyword evidence="11" id="KW-1185">Reference proteome</keyword>
<evidence type="ECO:0000256" key="8">
    <source>
        <dbReference type="ARBA" id="ARBA00023224"/>
    </source>
</evidence>
<dbReference type="GO" id="GO:0005886">
    <property type="term" value="C:plasma membrane"/>
    <property type="evidence" value="ECO:0007669"/>
    <property type="project" value="TreeGrafter"/>
</dbReference>
<organism evidence="10 11">
    <name type="scientific">Phlebotomus papatasi</name>
    <name type="common">Sandfly</name>
    <dbReference type="NCBI Taxonomy" id="29031"/>
    <lineage>
        <taxon>Eukaryota</taxon>
        <taxon>Metazoa</taxon>
        <taxon>Ecdysozoa</taxon>
        <taxon>Arthropoda</taxon>
        <taxon>Hexapoda</taxon>
        <taxon>Insecta</taxon>
        <taxon>Pterygota</taxon>
        <taxon>Neoptera</taxon>
        <taxon>Endopterygota</taxon>
        <taxon>Diptera</taxon>
        <taxon>Nematocera</taxon>
        <taxon>Psychodoidea</taxon>
        <taxon>Psychodidae</taxon>
        <taxon>Phlebotomus</taxon>
        <taxon>Phlebotomus</taxon>
    </lineage>
</organism>
<evidence type="ECO:0000256" key="3">
    <source>
        <dbReference type="ARBA" id="ARBA00022692"/>
    </source>
</evidence>
<evidence type="ECO:0000256" key="5">
    <source>
        <dbReference type="ARBA" id="ARBA00023040"/>
    </source>
</evidence>
<dbReference type="VEuPathDB" id="VectorBase:PPAPM1_005516"/>
<keyword evidence="6" id="KW-0472">Membrane</keyword>
<dbReference type="EMBL" id="AJVK01024214">
    <property type="status" value="NOT_ANNOTATED_CDS"/>
    <property type="molecule type" value="Genomic_DNA"/>
</dbReference>
<dbReference type="PANTHER" id="PTHR24238">
    <property type="entry name" value="G-PROTEIN COUPLED RECEPTOR"/>
    <property type="match status" value="1"/>
</dbReference>
<dbReference type="PRINTS" id="PR00237">
    <property type="entry name" value="GPCRRHODOPSN"/>
</dbReference>
<dbReference type="SUPFAM" id="SSF81321">
    <property type="entry name" value="Family A G protein-coupled receptor-like"/>
    <property type="match status" value="1"/>
</dbReference>
<dbReference type="AlphaFoldDB" id="A0A1B0D496"/>
<dbReference type="EnsemblMetazoa" id="PPAI002234-RA">
    <property type="protein sequence ID" value="PPAI002234-PA"/>
    <property type="gene ID" value="PPAI002234"/>
</dbReference>
<reference evidence="10" key="1">
    <citation type="submission" date="2022-08" db="UniProtKB">
        <authorList>
            <consortium name="EnsemblMetazoa"/>
        </authorList>
    </citation>
    <scope>IDENTIFICATION</scope>
    <source>
        <strain evidence="10">Israel</strain>
    </source>
</reference>
<evidence type="ECO:0000313" key="11">
    <source>
        <dbReference type="Proteomes" id="UP000092462"/>
    </source>
</evidence>
<name>A0A1B0D496_PHLPP</name>
<evidence type="ECO:0000256" key="1">
    <source>
        <dbReference type="ARBA" id="ARBA00004141"/>
    </source>
</evidence>
<evidence type="ECO:0000259" key="9">
    <source>
        <dbReference type="PROSITE" id="PS50262"/>
    </source>
</evidence>
<evidence type="ECO:0000256" key="2">
    <source>
        <dbReference type="ARBA" id="ARBA00010663"/>
    </source>
</evidence>
<dbReference type="Proteomes" id="UP000092462">
    <property type="component" value="Unassembled WGS sequence"/>
</dbReference>
<dbReference type="GO" id="GO:0008188">
    <property type="term" value="F:neuropeptide receptor activity"/>
    <property type="evidence" value="ECO:0007669"/>
    <property type="project" value="TreeGrafter"/>
</dbReference>
<keyword evidence="4" id="KW-1133">Transmembrane helix</keyword>
<dbReference type="VEuPathDB" id="VectorBase:PPAI002234"/>
<dbReference type="InterPro" id="IPR000276">
    <property type="entry name" value="GPCR_Rhodpsn"/>
</dbReference>
<sequence>MLKGPQLVDVHRAVGTNPVETVFPGHSYGTTGVKNLHVPEWPWALSNAEKSLLNKKRVIQMLFVVVLEFFICWTPLYVINTMVLFEPGIVYNNLTSTEISFFHLLAYTSSCCNPITYCFMNRGFRKAFLNLFRCFKRLREPRRISLGGGGMGFGGGIGGPDQRSEAETTKLHNNHRLCTDSSY</sequence>
<keyword evidence="8" id="KW-0807">Transducer</keyword>
<dbReference type="EMBL" id="AJVK01024213">
    <property type="status" value="NOT_ANNOTATED_CDS"/>
    <property type="molecule type" value="Genomic_DNA"/>
</dbReference>
<comment type="similarity">
    <text evidence="2">Belongs to the G-protein coupled receptor 1 family.</text>
</comment>
<dbReference type="Gene3D" id="1.20.1070.10">
    <property type="entry name" value="Rhodopsin 7-helix transmembrane proteins"/>
    <property type="match status" value="1"/>
</dbReference>
<keyword evidence="5" id="KW-0297">G-protein coupled receptor</keyword>
<dbReference type="PANTHER" id="PTHR24238:SF75">
    <property type="entry name" value="CHOLECYSTOKININ-LIKE RECEPTOR AT 17D1-RELATED"/>
    <property type="match status" value="1"/>
</dbReference>
<accession>A0A1B0D496</accession>
<dbReference type="PROSITE" id="PS50262">
    <property type="entry name" value="G_PROTEIN_RECEP_F1_2"/>
    <property type="match status" value="1"/>
</dbReference>